<proteinExistence type="predicted"/>
<dbReference type="GO" id="GO:0051539">
    <property type="term" value="F:4 iron, 4 sulfur cluster binding"/>
    <property type="evidence" value="ECO:0007669"/>
    <property type="project" value="TreeGrafter"/>
</dbReference>
<organism evidence="2 3">
    <name type="scientific">Marine Group I thaumarchaeote</name>
    <dbReference type="NCBI Taxonomy" id="2511932"/>
    <lineage>
        <taxon>Archaea</taxon>
        <taxon>Nitrososphaerota</taxon>
        <taxon>Marine Group I</taxon>
    </lineage>
</organism>
<dbReference type="InterPro" id="IPR016092">
    <property type="entry name" value="ATAP"/>
</dbReference>
<dbReference type="Gene3D" id="2.60.300.12">
    <property type="entry name" value="HesB-like domain"/>
    <property type="match status" value="1"/>
</dbReference>
<accession>A0A7K4MWF4</accession>
<dbReference type="InterPro" id="IPR035903">
    <property type="entry name" value="HesB-like_dom_sf"/>
</dbReference>
<gene>
    <name evidence="2" type="ORF">HX858_08670</name>
</gene>
<dbReference type="GO" id="GO:0005506">
    <property type="term" value="F:iron ion binding"/>
    <property type="evidence" value="ECO:0007669"/>
    <property type="project" value="TreeGrafter"/>
</dbReference>
<dbReference type="NCBIfam" id="TIGR00049">
    <property type="entry name" value="iron-sulfur cluster assembly accessory protein"/>
    <property type="match status" value="1"/>
</dbReference>
<feature type="domain" description="Core" evidence="1">
    <location>
        <begin position="9"/>
        <end position="114"/>
    </location>
</feature>
<dbReference type="Proteomes" id="UP000575480">
    <property type="component" value="Unassembled WGS sequence"/>
</dbReference>
<dbReference type="EMBL" id="JACATH010000015">
    <property type="protein sequence ID" value="NWJ57797.1"/>
    <property type="molecule type" value="Genomic_DNA"/>
</dbReference>
<comment type="caution">
    <text evidence="2">The sequence shown here is derived from an EMBL/GenBank/DDBJ whole genome shotgun (WGS) entry which is preliminary data.</text>
</comment>
<dbReference type="Pfam" id="PF01521">
    <property type="entry name" value="Fe-S_biosyn"/>
    <property type="match status" value="1"/>
</dbReference>
<dbReference type="SUPFAM" id="SSF89360">
    <property type="entry name" value="HesB-like domain"/>
    <property type="match status" value="1"/>
</dbReference>
<evidence type="ECO:0000313" key="2">
    <source>
        <dbReference type="EMBL" id="NWJ57797.1"/>
    </source>
</evidence>
<dbReference type="PANTHER" id="PTHR43011">
    <property type="entry name" value="IRON-SULFUR CLUSTER ASSEMBLY 2 HOMOLOG, MITOCHONDRIAL"/>
    <property type="match status" value="1"/>
</dbReference>
<sequence length="134" mass="14983">MTLDQAGCEVKITEHAAKEFKSMCEDENKLLENSYLRVGADSGGCSGWKYSLDFDNTVDSTDLTFEQYGVTLVVDETILNEIIGDVEVDYKKGNLIEQGFIFKRLKYDHVCGCGESFTPIKDIPADGTQKLGWH</sequence>
<protein>
    <submittedName>
        <fullName evidence="2">Iron-sulfur cluster assembly accessory protein</fullName>
    </submittedName>
</protein>
<dbReference type="GO" id="GO:0016226">
    <property type="term" value="P:iron-sulfur cluster assembly"/>
    <property type="evidence" value="ECO:0007669"/>
    <property type="project" value="InterPro"/>
</dbReference>
<dbReference type="InterPro" id="IPR000361">
    <property type="entry name" value="ATAP_core_dom"/>
</dbReference>
<dbReference type="AlphaFoldDB" id="A0A7K4MWF4"/>
<name>A0A7K4MWF4_9ARCH</name>
<evidence type="ECO:0000313" key="3">
    <source>
        <dbReference type="Proteomes" id="UP000575480"/>
    </source>
</evidence>
<reference evidence="2 3" key="1">
    <citation type="journal article" date="2019" name="Environ. Microbiol.">
        <title>Genomics insights into ecotype formation of ammonia-oxidizing archaea in the deep ocean.</title>
        <authorList>
            <person name="Wang Y."/>
            <person name="Huang J.M."/>
            <person name="Cui G.J."/>
            <person name="Nunoura T."/>
            <person name="Takaki Y."/>
            <person name="Li W.L."/>
            <person name="Li J."/>
            <person name="Gao Z.M."/>
            <person name="Takai K."/>
            <person name="Zhang A.Q."/>
            <person name="Stepanauskas R."/>
        </authorList>
    </citation>
    <scope>NUCLEOTIDE SEQUENCE [LARGE SCALE GENOMIC DNA]</scope>
    <source>
        <strain evidence="2 3">L15a</strain>
    </source>
</reference>
<evidence type="ECO:0000259" key="1">
    <source>
        <dbReference type="Pfam" id="PF01521"/>
    </source>
</evidence>
<dbReference type="PANTHER" id="PTHR43011:SF1">
    <property type="entry name" value="IRON-SULFUR CLUSTER ASSEMBLY 2 HOMOLOG, MITOCHONDRIAL"/>
    <property type="match status" value="1"/>
</dbReference>
<dbReference type="GO" id="GO:0051537">
    <property type="term" value="F:2 iron, 2 sulfur cluster binding"/>
    <property type="evidence" value="ECO:0007669"/>
    <property type="project" value="TreeGrafter"/>
</dbReference>